<sequence length="40" mass="4754">MQEDCIKFQNDLISRTSNEKGSFIQHAMLMRLKELLIFHS</sequence>
<dbReference type="EMBL" id="GGEC01071245">
    <property type="protein sequence ID" value="MBX51729.1"/>
    <property type="molecule type" value="Transcribed_RNA"/>
</dbReference>
<evidence type="ECO:0000313" key="1">
    <source>
        <dbReference type="EMBL" id="MBX51729.1"/>
    </source>
</evidence>
<name>A0A2P2PAK8_RHIMU</name>
<accession>A0A2P2PAK8</accession>
<organism evidence="1">
    <name type="scientific">Rhizophora mucronata</name>
    <name type="common">Asiatic mangrove</name>
    <dbReference type="NCBI Taxonomy" id="61149"/>
    <lineage>
        <taxon>Eukaryota</taxon>
        <taxon>Viridiplantae</taxon>
        <taxon>Streptophyta</taxon>
        <taxon>Embryophyta</taxon>
        <taxon>Tracheophyta</taxon>
        <taxon>Spermatophyta</taxon>
        <taxon>Magnoliopsida</taxon>
        <taxon>eudicotyledons</taxon>
        <taxon>Gunneridae</taxon>
        <taxon>Pentapetalae</taxon>
        <taxon>rosids</taxon>
        <taxon>fabids</taxon>
        <taxon>Malpighiales</taxon>
        <taxon>Rhizophoraceae</taxon>
        <taxon>Rhizophora</taxon>
    </lineage>
</organism>
<dbReference type="AlphaFoldDB" id="A0A2P2PAK8"/>
<reference evidence="1" key="1">
    <citation type="submission" date="2018-02" db="EMBL/GenBank/DDBJ databases">
        <title>Rhizophora mucronata_Transcriptome.</title>
        <authorList>
            <person name="Meera S.P."/>
            <person name="Sreeshan A."/>
            <person name="Augustine A."/>
        </authorList>
    </citation>
    <scope>NUCLEOTIDE SEQUENCE</scope>
    <source>
        <tissue evidence="1">Leaf</tissue>
    </source>
</reference>
<protein>
    <submittedName>
        <fullName evidence="1">Uncharacterized protein</fullName>
    </submittedName>
</protein>
<proteinExistence type="predicted"/>